<organism evidence="1 2">
    <name type="scientific">Mortierella alpina</name>
    <name type="common">Oleaginous fungus</name>
    <name type="synonym">Mortierella renispora</name>
    <dbReference type="NCBI Taxonomy" id="64518"/>
    <lineage>
        <taxon>Eukaryota</taxon>
        <taxon>Fungi</taxon>
        <taxon>Fungi incertae sedis</taxon>
        <taxon>Mucoromycota</taxon>
        <taxon>Mortierellomycotina</taxon>
        <taxon>Mortierellomycetes</taxon>
        <taxon>Mortierellales</taxon>
        <taxon>Mortierellaceae</taxon>
        <taxon>Mortierella</taxon>
    </lineage>
</organism>
<sequence length="121" mass="13727">MTKLDSFDDTAFKSFLRMTRDDFDELLDLVGDDDVFDNTGDEQQDEPAAQMALALTRLGTGGNGHILLRIYWDRSERSALTYLERGIQALLGLQDTYLAWPTRAQRRAHAARMAQKNFQAA</sequence>
<feature type="non-terminal residue" evidence="1">
    <location>
        <position position="121"/>
    </location>
</feature>
<reference evidence="1" key="1">
    <citation type="journal article" date="2020" name="Fungal Divers.">
        <title>Resolving the Mortierellaceae phylogeny through synthesis of multi-gene phylogenetics and phylogenomics.</title>
        <authorList>
            <person name="Vandepol N."/>
            <person name="Liber J."/>
            <person name="Desiro A."/>
            <person name="Na H."/>
            <person name="Kennedy M."/>
            <person name="Barry K."/>
            <person name="Grigoriev I.V."/>
            <person name="Miller A.N."/>
            <person name="O'Donnell K."/>
            <person name="Stajich J.E."/>
            <person name="Bonito G."/>
        </authorList>
    </citation>
    <scope>NUCLEOTIDE SEQUENCE</scope>
    <source>
        <strain evidence="1">CK1249</strain>
    </source>
</reference>
<gene>
    <name evidence="1" type="ORF">BGZ70_006808</name>
</gene>
<protein>
    <submittedName>
        <fullName evidence="1">Uncharacterized protein</fullName>
    </submittedName>
</protein>
<accession>A0A9P6M2T6</accession>
<comment type="caution">
    <text evidence="1">The sequence shown here is derived from an EMBL/GenBank/DDBJ whole genome shotgun (WGS) entry which is preliminary data.</text>
</comment>
<evidence type="ECO:0000313" key="1">
    <source>
        <dbReference type="EMBL" id="KAF9964182.1"/>
    </source>
</evidence>
<proteinExistence type="predicted"/>
<name>A0A9P6M2T6_MORAP</name>
<dbReference type="EMBL" id="JAAAHY010000395">
    <property type="protein sequence ID" value="KAF9964182.1"/>
    <property type="molecule type" value="Genomic_DNA"/>
</dbReference>
<evidence type="ECO:0000313" key="2">
    <source>
        <dbReference type="Proteomes" id="UP000738359"/>
    </source>
</evidence>
<dbReference type="OrthoDB" id="2438746at2759"/>
<keyword evidence="2" id="KW-1185">Reference proteome</keyword>
<dbReference type="Proteomes" id="UP000738359">
    <property type="component" value="Unassembled WGS sequence"/>
</dbReference>
<dbReference type="AlphaFoldDB" id="A0A9P6M2T6"/>